<accession>A0AAV4HUV4</accession>
<protein>
    <submittedName>
        <fullName evidence="2">Endonuclease-reverse transcriptase</fullName>
    </submittedName>
</protein>
<dbReference type="Gene3D" id="3.60.10.10">
    <property type="entry name" value="Endonuclease/exonuclease/phosphatase"/>
    <property type="match status" value="1"/>
</dbReference>
<dbReference type="EMBL" id="BMAT01002201">
    <property type="protein sequence ID" value="GFS01178.1"/>
    <property type="molecule type" value="Genomic_DNA"/>
</dbReference>
<dbReference type="AlphaFoldDB" id="A0AAV4HUV4"/>
<dbReference type="PANTHER" id="PTHR19446">
    <property type="entry name" value="REVERSE TRANSCRIPTASES"/>
    <property type="match status" value="1"/>
</dbReference>
<dbReference type="Pfam" id="PF00078">
    <property type="entry name" value="RVT_1"/>
    <property type="match status" value="1"/>
</dbReference>
<dbReference type="SUPFAM" id="SSF56219">
    <property type="entry name" value="DNase I-like"/>
    <property type="match status" value="1"/>
</dbReference>
<dbReference type="InterPro" id="IPR036691">
    <property type="entry name" value="Endo/exonu/phosph_ase_sf"/>
</dbReference>
<dbReference type="SUPFAM" id="SSF56672">
    <property type="entry name" value="DNA/RNA polymerases"/>
    <property type="match status" value="1"/>
</dbReference>
<dbReference type="Proteomes" id="UP000762676">
    <property type="component" value="Unassembled WGS sequence"/>
</dbReference>
<reference evidence="2 3" key="1">
    <citation type="journal article" date="2021" name="Elife">
        <title>Chloroplast acquisition without the gene transfer in kleptoplastic sea slugs, Plakobranchus ocellatus.</title>
        <authorList>
            <person name="Maeda T."/>
            <person name="Takahashi S."/>
            <person name="Yoshida T."/>
            <person name="Shimamura S."/>
            <person name="Takaki Y."/>
            <person name="Nagai Y."/>
            <person name="Toyoda A."/>
            <person name="Suzuki Y."/>
            <person name="Arimoto A."/>
            <person name="Ishii H."/>
            <person name="Satoh N."/>
            <person name="Nishiyama T."/>
            <person name="Hasebe M."/>
            <person name="Maruyama T."/>
            <person name="Minagawa J."/>
            <person name="Obokata J."/>
            <person name="Shigenobu S."/>
        </authorList>
    </citation>
    <scope>NUCLEOTIDE SEQUENCE [LARGE SCALE GENOMIC DNA]</scope>
</reference>
<keyword evidence="2" id="KW-0378">Hydrolase</keyword>
<keyword evidence="2" id="KW-0540">Nuclease</keyword>
<dbReference type="InterPro" id="IPR000477">
    <property type="entry name" value="RT_dom"/>
</dbReference>
<keyword evidence="2" id="KW-0255">Endonuclease</keyword>
<dbReference type="InterPro" id="IPR043502">
    <property type="entry name" value="DNA/RNA_pol_sf"/>
</dbReference>
<keyword evidence="3" id="KW-1185">Reference proteome</keyword>
<name>A0AAV4HUV4_9GAST</name>
<evidence type="ECO:0000313" key="3">
    <source>
        <dbReference type="Proteomes" id="UP000762676"/>
    </source>
</evidence>
<comment type="caution">
    <text evidence="2">The sequence shown here is derived from an EMBL/GenBank/DDBJ whole genome shotgun (WGS) entry which is preliminary data.</text>
</comment>
<gene>
    <name evidence="2" type="ORF">ElyMa_001089800</name>
</gene>
<sequence>MGDINAKVGEGEYRECGIGPFGLGIRNERGDMLATFCQTNNLTIANTLFEQPKSRRYTWISPDQKIRNQIDYIMVDKGQVSTVLRSKTLPGADCDTDHMLVIAILRLKQMRYPRVKQAVRFDTDKLSDPETAQIVKVERRITKDKDGNTITEPEEILKRWNEYGKTLFSGLSDGNEKLRPEELLVNAETEPLPLLDEVKAAVRELKSRKAPGLDGIPGEVLKFVGESGMKAIHHLCCKIWETCQWPTHWKSQEFVMLHKGGNIKDCSNYRTIALISHSSKVLLIIILNRLKSKIEQELSDCQAGYRIHRGTIDMLFVLQILTEKVRNFDQEMYITFIDYSKVFDSVKHNHLFKTMDLMGFPNYLIKLIVGLYSDQRAAIRWDDKNVSSSILQRE</sequence>
<organism evidence="2 3">
    <name type="scientific">Elysia marginata</name>
    <dbReference type="NCBI Taxonomy" id="1093978"/>
    <lineage>
        <taxon>Eukaryota</taxon>
        <taxon>Metazoa</taxon>
        <taxon>Spiralia</taxon>
        <taxon>Lophotrochozoa</taxon>
        <taxon>Mollusca</taxon>
        <taxon>Gastropoda</taxon>
        <taxon>Heterobranchia</taxon>
        <taxon>Euthyneura</taxon>
        <taxon>Panpulmonata</taxon>
        <taxon>Sacoglossa</taxon>
        <taxon>Placobranchoidea</taxon>
        <taxon>Plakobranchidae</taxon>
        <taxon>Elysia</taxon>
    </lineage>
</organism>
<dbReference type="GO" id="GO:0004519">
    <property type="term" value="F:endonuclease activity"/>
    <property type="evidence" value="ECO:0007669"/>
    <property type="project" value="UniProtKB-KW"/>
</dbReference>
<evidence type="ECO:0000259" key="1">
    <source>
        <dbReference type="Pfam" id="PF00078"/>
    </source>
</evidence>
<proteinExistence type="predicted"/>
<evidence type="ECO:0000313" key="2">
    <source>
        <dbReference type="EMBL" id="GFS01178.1"/>
    </source>
</evidence>
<feature type="domain" description="Reverse transcriptase" evidence="1">
    <location>
        <begin position="265"/>
        <end position="369"/>
    </location>
</feature>